<dbReference type="PROSITE" id="PS50164">
    <property type="entry name" value="GIY_YIG"/>
    <property type="match status" value="1"/>
</dbReference>
<dbReference type="CDD" id="cd10456">
    <property type="entry name" value="GIY-YIG_UPF0213"/>
    <property type="match status" value="1"/>
</dbReference>
<dbReference type="PANTHER" id="PTHR34477:SF1">
    <property type="entry name" value="UPF0213 PROTEIN YHBQ"/>
    <property type="match status" value="1"/>
</dbReference>
<comment type="caution">
    <text evidence="3">The sequence shown here is derived from an EMBL/GenBank/DDBJ whole genome shotgun (WGS) entry which is preliminary data.</text>
</comment>
<dbReference type="EMBL" id="BSNJ01000004">
    <property type="protein sequence ID" value="GLQ21087.1"/>
    <property type="molecule type" value="Genomic_DNA"/>
</dbReference>
<evidence type="ECO:0000313" key="3">
    <source>
        <dbReference type="EMBL" id="GLQ21087.1"/>
    </source>
</evidence>
<comment type="similarity">
    <text evidence="1">Belongs to the UPF0213 family.</text>
</comment>
<feature type="domain" description="GIY-YIG" evidence="2">
    <location>
        <begin position="2"/>
        <end position="77"/>
    </location>
</feature>
<reference evidence="3" key="1">
    <citation type="journal article" date="2014" name="Int. J. Syst. Evol. Microbiol.">
        <title>Complete genome of a new Firmicutes species belonging to the dominant human colonic microbiota ('Ruminococcus bicirculans') reveals two chromosomes and a selective capacity to utilize plant glucans.</title>
        <authorList>
            <consortium name="NISC Comparative Sequencing Program"/>
            <person name="Wegmann U."/>
            <person name="Louis P."/>
            <person name="Goesmann A."/>
            <person name="Henrissat B."/>
            <person name="Duncan S.H."/>
            <person name="Flint H.J."/>
        </authorList>
    </citation>
    <scope>NUCLEOTIDE SEQUENCE</scope>
    <source>
        <strain evidence="3">NBRC 108216</strain>
    </source>
</reference>
<sequence length="81" mass="8930">MADWTVYMLRCADGSLYTGIARDAAARLSVHNAGRGAKYTKARRPVALVWSEPAACRSTASKREYSIKQLGRSEKLALIRS</sequence>
<name>A0ABQ5V1Y0_9PROT</name>
<organism evidence="3 4">
    <name type="scientific">Algimonas porphyrae</name>
    <dbReference type="NCBI Taxonomy" id="1128113"/>
    <lineage>
        <taxon>Bacteria</taxon>
        <taxon>Pseudomonadati</taxon>
        <taxon>Pseudomonadota</taxon>
        <taxon>Alphaproteobacteria</taxon>
        <taxon>Maricaulales</taxon>
        <taxon>Robiginitomaculaceae</taxon>
        <taxon>Algimonas</taxon>
    </lineage>
</organism>
<dbReference type="Pfam" id="PF01541">
    <property type="entry name" value="GIY-YIG"/>
    <property type="match status" value="1"/>
</dbReference>
<dbReference type="SUPFAM" id="SSF82771">
    <property type="entry name" value="GIY-YIG endonuclease"/>
    <property type="match status" value="1"/>
</dbReference>
<accession>A0ABQ5V1Y0</accession>
<keyword evidence="4" id="KW-1185">Reference proteome</keyword>
<dbReference type="RefSeq" id="WP_284372280.1">
    <property type="nucleotide sequence ID" value="NZ_BSNJ01000004.1"/>
</dbReference>
<evidence type="ECO:0000259" key="2">
    <source>
        <dbReference type="PROSITE" id="PS50164"/>
    </source>
</evidence>
<gene>
    <name evidence="3" type="ORF">GCM10007854_20420</name>
</gene>
<evidence type="ECO:0000256" key="1">
    <source>
        <dbReference type="ARBA" id="ARBA00007435"/>
    </source>
</evidence>
<dbReference type="Proteomes" id="UP001161390">
    <property type="component" value="Unassembled WGS sequence"/>
</dbReference>
<reference evidence="3" key="2">
    <citation type="submission" date="2023-01" db="EMBL/GenBank/DDBJ databases">
        <title>Draft genome sequence of Algimonas porphyrae strain NBRC 108216.</title>
        <authorList>
            <person name="Sun Q."/>
            <person name="Mori K."/>
        </authorList>
    </citation>
    <scope>NUCLEOTIDE SEQUENCE</scope>
    <source>
        <strain evidence="3">NBRC 108216</strain>
    </source>
</reference>
<evidence type="ECO:0000313" key="4">
    <source>
        <dbReference type="Proteomes" id="UP001161390"/>
    </source>
</evidence>
<dbReference type="PANTHER" id="PTHR34477">
    <property type="entry name" value="UPF0213 PROTEIN YHBQ"/>
    <property type="match status" value="1"/>
</dbReference>
<dbReference type="InterPro" id="IPR035901">
    <property type="entry name" value="GIY-YIG_endonuc_sf"/>
</dbReference>
<proteinExistence type="inferred from homology"/>
<dbReference type="InterPro" id="IPR050190">
    <property type="entry name" value="UPF0213_domain"/>
</dbReference>
<protein>
    <submittedName>
        <fullName evidence="3">GIY-YIG nuclease family protein</fullName>
    </submittedName>
</protein>
<dbReference type="InterPro" id="IPR000305">
    <property type="entry name" value="GIY-YIG_endonuc"/>
</dbReference>
<dbReference type="Gene3D" id="3.40.1440.10">
    <property type="entry name" value="GIY-YIG endonuclease"/>
    <property type="match status" value="1"/>
</dbReference>